<evidence type="ECO:0000313" key="3">
    <source>
        <dbReference type="Proteomes" id="UP000037175"/>
    </source>
</evidence>
<sequence length="124" mass="13772">MKILVATTETQGQRKSDFCFVPEGEIVTFGFECDSDKDNIDGGCGCRRSMVGIDCLRATTTCKVADVRLTKRQYIQKIQASLNKSGFGRIIDTKKEAEELLRIANCFPVGAVVEKRGSVFQVRK</sequence>
<reference evidence="3" key="1">
    <citation type="submission" date="2015-07" db="EMBL/GenBank/DDBJ databases">
        <title>Complete Genome of Thermincola ferriacetica strain Z-0001T.</title>
        <authorList>
            <person name="Lusk B."/>
            <person name="Badalamenti J.P."/>
            <person name="Parameswaran P."/>
            <person name="Bond D.R."/>
            <person name="Torres C.I."/>
        </authorList>
    </citation>
    <scope>NUCLEOTIDE SEQUENCE [LARGE SCALE GENOMIC DNA]</scope>
    <source>
        <strain evidence="3">Z-0001</strain>
    </source>
</reference>
<protein>
    <recommendedName>
        <fullName evidence="1">DUF7715 domain-containing protein</fullName>
    </recommendedName>
</protein>
<proteinExistence type="predicted"/>
<comment type="caution">
    <text evidence="2">The sequence shown here is derived from an EMBL/GenBank/DDBJ whole genome shotgun (WGS) entry which is preliminary data.</text>
</comment>
<dbReference type="EMBL" id="LGTE01000024">
    <property type="protein sequence ID" value="KNZ68650.1"/>
    <property type="molecule type" value="Genomic_DNA"/>
</dbReference>
<dbReference type="InterPro" id="IPR056132">
    <property type="entry name" value="DUF7715"/>
</dbReference>
<name>A0A0L6VZF3_9FIRM</name>
<gene>
    <name evidence="2" type="ORF">Tfer_2741</name>
</gene>
<accession>A0A0L6VZF3</accession>
<evidence type="ECO:0000259" key="1">
    <source>
        <dbReference type="Pfam" id="PF24831"/>
    </source>
</evidence>
<dbReference type="Proteomes" id="UP000037175">
    <property type="component" value="Unassembled WGS sequence"/>
</dbReference>
<keyword evidence="3" id="KW-1185">Reference proteome</keyword>
<evidence type="ECO:0000313" key="2">
    <source>
        <dbReference type="EMBL" id="KNZ68650.1"/>
    </source>
</evidence>
<organism evidence="2 3">
    <name type="scientific">Thermincola ferriacetica</name>
    <dbReference type="NCBI Taxonomy" id="281456"/>
    <lineage>
        <taxon>Bacteria</taxon>
        <taxon>Bacillati</taxon>
        <taxon>Bacillota</taxon>
        <taxon>Clostridia</taxon>
        <taxon>Eubacteriales</taxon>
        <taxon>Thermincolaceae</taxon>
        <taxon>Thermincola</taxon>
    </lineage>
</organism>
<dbReference type="AlphaFoldDB" id="A0A0L6VZF3"/>
<dbReference type="Pfam" id="PF24831">
    <property type="entry name" value="DUF7715"/>
    <property type="match status" value="1"/>
</dbReference>
<dbReference type="RefSeq" id="WP_052218749.1">
    <property type="nucleotide sequence ID" value="NZ_LGTE01000024.1"/>
</dbReference>
<feature type="domain" description="DUF7715" evidence="1">
    <location>
        <begin position="1"/>
        <end position="124"/>
    </location>
</feature>